<comment type="caution">
    <text evidence="1">The sequence shown here is derived from an EMBL/GenBank/DDBJ whole genome shotgun (WGS) entry which is preliminary data.</text>
</comment>
<dbReference type="Proteomes" id="UP001500274">
    <property type="component" value="Unassembled WGS sequence"/>
</dbReference>
<dbReference type="EMBL" id="BAAARI010000038">
    <property type="protein sequence ID" value="GAA2589992.1"/>
    <property type="molecule type" value="Genomic_DNA"/>
</dbReference>
<evidence type="ECO:0000313" key="1">
    <source>
        <dbReference type="EMBL" id="GAA2589992.1"/>
    </source>
</evidence>
<accession>A0ABN3PJZ2</accession>
<organism evidence="1 2">
    <name type="scientific">Microbacterium binotii</name>
    <dbReference type="NCBI Taxonomy" id="462710"/>
    <lineage>
        <taxon>Bacteria</taxon>
        <taxon>Bacillati</taxon>
        <taxon>Actinomycetota</taxon>
        <taxon>Actinomycetes</taxon>
        <taxon>Micrococcales</taxon>
        <taxon>Microbacteriaceae</taxon>
        <taxon>Microbacterium</taxon>
    </lineage>
</organism>
<sequence length="65" mass="6896">MSLIARVLPGCFSAVRGADSGPGARVRSVRVCPLGARIRSVRVCPLGARIRVSNVHATRPAHVHK</sequence>
<proteinExistence type="predicted"/>
<reference evidence="1 2" key="1">
    <citation type="journal article" date="2019" name="Int. J. Syst. Evol. Microbiol.">
        <title>The Global Catalogue of Microorganisms (GCM) 10K type strain sequencing project: providing services to taxonomists for standard genome sequencing and annotation.</title>
        <authorList>
            <consortium name="The Broad Institute Genomics Platform"/>
            <consortium name="The Broad Institute Genome Sequencing Center for Infectious Disease"/>
            <person name="Wu L."/>
            <person name="Ma J."/>
        </authorList>
    </citation>
    <scope>NUCLEOTIDE SEQUENCE [LARGE SCALE GENOMIC DNA]</scope>
    <source>
        <strain evidence="1 2">JCM 16365</strain>
    </source>
</reference>
<keyword evidence="2" id="KW-1185">Reference proteome</keyword>
<protein>
    <submittedName>
        <fullName evidence="1">Uncharacterized protein</fullName>
    </submittedName>
</protein>
<evidence type="ECO:0000313" key="2">
    <source>
        <dbReference type="Proteomes" id="UP001500274"/>
    </source>
</evidence>
<gene>
    <name evidence="1" type="ORF">GCM10009862_30310</name>
</gene>
<name>A0ABN3PJZ2_9MICO</name>